<sequence>MDFEYRFDPRKAPSSLYDQEYITIGDLLFEWALQENPASQAVKMWQKVACGKEAAKMWPSIVGILGVNLTRYALADVENLTSGNEIDFNSLLQPKTALFILYDDFGVLFKD</sequence>
<name>E4SMW4_LACAR</name>
<evidence type="ECO:0000313" key="1">
    <source>
        <dbReference type="EMBL" id="ADQ59860.1"/>
    </source>
</evidence>
<accession>E4SMW4</accession>
<protein>
    <submittedName>
        <fullName evidence="1">Uncharacterized protein</fullName>
    </submittedName>
</protein>
<dbReference type="HOGENOM" id="CLU_2155059_0_0_9"/>
<evidence type="ECO:0000313" key="2">
    <source>
        <dbReference type="Proteomes" id="UP000007033"/>
    </source>
</evidence>
<proteinExistence type="predicted"/>
<dbReference type="AlphaFoldDB" id="E4SMW4"/>
<organism evidence="1 2">
    <name type="scientific">Lactobacillus amylovorus (strain GRL 1112)</name>
    <dbReference type="NCBI Taxonomy" id="695560"/>
    <lineage>
        <taxon>Bacteria</taxon>
        <taxon>Bacillati</taxon>
        <taxon>Bacillota</taxon>
        <taxon>Bacilli</taxon>
        <taxon>Lactobacillales</taxon>
        <taxon>Lactobacillaceae</taxon>
        <taxon>Lactobacillus</taxon>
    </lineage>
</organism>
<dbReference type="EMBL" id="CP002338">
    <property type="protein sequence ID" value="ADQ59860.1"/>
    <property type="molecule type" value="Genomic_DNA"/>
</dbReference>
<reference evidence="1 2" key="1">
    <citation type="journal article" date="2011" name="J. Bacteriol.">
        <title>Genome sequence of Lactobacillus amylovorus GRL1112.</title>
        <authorList>
            <person name="Kant R."/>
            <person name="Paulin L."/>
            <person name="Alatalo E."/>
            <person name="de Vos W.M."/>
            <person name="Palva A."/>
        </authorList>
    </citation>
    <scope>NUCLEOTIDE SEQUENCE [LARGE SCALE GENOMIC DNA]</scope>
    <source>
        <strain evidence="1 2">GRL 1112</strain>
    </source>
</reference>
<dbReference type="PATRIC" id="fig|695560.3.peg.1919"/>
<dbReference type="KEGG" id="lam:LA2_09775"/>
<dbReference type="Proteomes" id="UP000007033">
    <property type="component" value="Chromosome"/>
</dbReference>
<dbReference type="RefSeq" id="WP_013438623.1">
    <property type="nucleotide sequence ID" value="NC_014724.1"/>
</dbReference>
<gene>
    <name evidence="1" type="ordered locus">LA2_09775</name>
</gene>